<dbReference type="HOGENOM" id="CLU_977022_0_0_1"/>
<evidence type="ECO:0000313" key="2">
    <source>
        <dbReference type="Proteomes" id="UP000027073"/>
    </source>
</evidence>
<dbReference type="AlphaFoldDB" id="A0A067NJG8"/>
<dbReference type="VEuPathDB" id="FungiDB:PLEOSDRAFT_170613"/>
<reference evidence="2" key="1">
    <citation type="journal article" date="2014" name="Proc. Natl. Acad. Sci. U.S.A.">
        <title>Extensive sampling of basidiomycete genomes demonstrates inadequacy of the white-rot/brown-rot paradigm for wood decay fungi.</title>
        <authorList>
            <person name="Riley R."/>
            <person name="Salamov A.A."/>
            <person name="Brown D.W."/>
            <person name="Nagy L.G."/>
            <person name="Floudas D."/>
            <person name="Held B.W."/>
            <person name="Levasseur A."/>
            <person name="Lombard V."/>
            <person name="Morin E."/>
            <person name="Otillar R."/>
            <person name="Lindquist E.A."/>
            <person name="Sun H."/>
            <person name="LaButti K.M."/>
            <person name="Schmutz J."/>
            <person name="Jabbour D."/>
            <person name="Luo H."/>
            <person name="Baker S.E."/>
            <person name="Pisabarro A.G."/>
            <person name="Walton J.D."/>
            <person name="Blanchette R.A."/>
            <person name="Henrissat B."/>
            <person name="Martin F."/>
            <person name="Cullen D."/>
            <person name="Hibbett D.S."/>
            <person name="Grigoriev I.V."/>
        </authorList>
    </citation>
    <scope>NUCLEOTIDE SEQUENCE [LARGE SCALE GENOMIC DNA]</scope>
    <source>
        <strain evidence="2">PC15</strain>
    </source>
</reference>
<proteinExistence type="predicted"/>
<sequence>MTLKDHLRITAKNGARNTARGRDSLKQLGRIDVADLGRKQTREMVYIYLKTGCYMGKWVNIPYTQYVRVSIISYVFTSAFVGLEPTPGIRLNAAPHHARPRIPSLLFDVLNDACASSDNTHVPRLRLWKNWSETHTSTFDTVLRDHILARQRIDPSQIHWSVSGECGLWIRRMYTASRQKKDFDSQQITTYMNCTCSNRDNKIFAKTQSDDRVENVTAYRCSVYLVAADFDRDVDGPQFMPQLLEVRSLLWRGVPVLDLLAHLADDARQKRVSRLVWLSVPLPGE</sequence>
<organism evidence="1 2">
    <name type="scientific">Pleurotus ostreatus (strain PC15)</name>
    <name type="common">Oyster mushroom</name>
    <dbReference type="NCBI Taxonomy" id="1137138"/>
    <lineage>
        <taxon>Eukaryota</taxon>
        <taxon>Fungi</taxon>
        <taxon>Dikarya</taxon>
        <taxon>Basidiomycota</taxon>
        <taxon>Agaricomycotina</taxon>
        <taxon>Agaricomycetes</taxon>
        <taxon>Agaricomycetidae</taxon>
        <taxon>Agaricales</taxon>
        <taxon>Pleurotineae</taxon>
        <taxon>Pleurotaceae</taxon>
        <taxon>Pleurotus</taxon>
    </lineage>
</organism>
<protein>
    <submittedName>
        <fullName evidence="1">Uncharacterized protein</fullName>
    </submittedName>
</protein>
<name>A0A067NJG8_PLEO1</name>
<dbReference type="EMBL" id="KL198011">
    <property type="protein sequence ID" value="KDQ24282.1"/>
    <property type="molecule type" value="Genomic_DNA"/>
</dbReference>
<gene>
    <name evidence="1" type="ORF">PLEOSDRAFT_170613</name>
</gene>
<evidence type="ECO:0000313" key="1">
    <source>
        <dbReference type="EMBL" id="KDQ24282.1"/>
    </source>
</evidence>
<accession>A0A067NJG8</accession>
<dbReference type="InParanoid" id="A0A067NJG8"/>
<dbReference type="Proteomes" id="UP000027073">
    <property type="component" value="Unassembled WGS sequence"/>
</dbReference>